<evidence type="ECO:0000313" key="2">
    <source>
        <dbReference type="Proteomes" id="UP000236370"/>
    </source>
</evidence>
<protein>
    <submittedName>
        <fullName evidence="1">GARNL3 isoform 16</fullName>
    </submittedName>
</protein>
<evidence type="ECO:0000313" key="1">
    <source>
        <dbReference type="EMBL" id="PNI69238.1"/>
    </source>
</evidence>
<dbReference type="Proteomes" id="UP000236370">
    <property type="component" value="Unassembled WGS sequence"/>
</dbReference>
<organism evidence="1 2">
    <name type="scientific">Pan troglodytes</name>
    <name type="common">Chimpanzee</name>
    <dbReference type="NCBI Taxonomy" id="9598"/>
    <lineage>
        <taxon>Eukaryota</taxon>
        <taxon>Metazoa</taxon>
        <taxon>Chordata</taxon>
        <taxon>Craniata</taxon>
        <taxon>Vertebrata</taxon>
        <taxon>Euteleostomi</taxon>
        <taxon>Mammalia</taxon>
        <taxon>Eutheria</taxon>
        <taxon>Euarchontoglires</taxon>
        <taxon>Primates</taxon>
        <taxon>Haplorrhini</taxon>
        <taxon>Catarrhini</taxon>
        <taxon>Hominidae</taxon>
        <taxon>Pan</taxon>
    </lineage>
</organism>
<gene>
    <name evidence="1" type="ORF">CK820_G0012311</name>
</gene>
<comment type="caution">
    <text evidence="1">The sequence shown here is derived from an EMBL/GenBank/DDBJ whole genome shotgun (WGS) entry which is preliminary data.</text>
</comment>
<sequence>MDPLTKVPCGSQMAQTILWKAKSSLSFGIQPLQTWPTKDPELESQVNLLFPVMLMEPSKGLEDSEWKMALQMRMQLPCLVLGEEQTCT</sequence>
<dbReference type="EMBL" id="NBAG03000232">
    <property type="protein sequence ID" value="PNI69238.1"/>
    <property type="molecule type" value="Genomic_DNA"/>
</dbReference>
<reference evidence="1 2" key="1">
    <citation type="submission" date="2017-12" db="EMBL/GenBank/DDBJ databases">
        <title>High-resolution comparative analysis of great ape genomes.</title>
        <authorList>
            <person name="Pollen A."/>
            <person name="Hastie A."/>
            <person name="Hormozdiari F."/>
            <person name="Dougherty M."/>
            <person name="Liu R."/>
            <person name="Chaisson M."/>
            <person name="Hoppe E."/>
            <person name="Hill C."/>
            <person name="Pang A."/>
            <person name="Hillier L."/>
            <person name="Baker C."/>
            <person name="Armstrong J."/>
            <person name="Shendure J."/>
            <person name="Paten B."/>
            <person name="Wilson R."/>
            <person name="Chao H."/>
            <person name="Schneider V."/>
            <person name="Ventura M."/>
            <person name="Kronenberg Z."/>
            <person name="Murali S."/>
            <person name="Gordon D."/>
            <person name="Cantsilieris S."/>
            <person name="Munson K."/>
            <person name="Nelson B."/>
            <person name="Raja A."/>
            <person name="Underwood J."/>
            <person name="Diekhans M."/>
            <person name="Fiddes I."/>
            <person name="Haussler D."/>
            <person name="Eichler E."/>
        </authorList>
    </citation>
    <scope>NUCLEOTIDE SEQUENCE [LARGE SCALE GENOMIC DNA]</scope>
    <source>
        <strain evidence="1">Yerkes chimp pedigree #C0471</strain>
    </source>
</reference>
<name>A0A2J8NBV5_PANTR</name>
<proteinExistence type="predicted"/>
<accession>A0A2J8NBV5</accession>
<dbReference type="AlphaFoldDB" id="A0A2J8NBV5"/>